<protein>
    <submittedName>
        <fullName evidence="2">Uncharacterized protein</fullName>
    </submittedName>
</protein>
<dbReference type="AlphaFoldDB" id="A0A9D5BTC7"/>
<feature type="region of interest" description="Disordered" evidence="1">
    <location>
        <begin position="1"/>
        <end position="29"/>
    </location>
</feature>
<gene>
    <name evidence="2" type="ORF">J5N97_001827</name>
</gene>
<evidence type="ECO:0000313" key="2">
    <source>
        <dbReference type="EMBL" id="KAJ0960343.1"/>
    </source>
</evidence>
<reference evidence="2 3" key="1">
    <citation type="journal article" date="2022" name="Hortic Res">
        <title>The genome of Dioscorea zingiberensis sheds light on the biosynthesis, origin and evolution of the medicinally important diosgenin saponins.</title>
        <authorList>
            <person name="Li Y."/>
            <person name="Tan C."/>
            <person name="Li Z."/>
            <person name="Guo J."/>
            <person name="Li S."/>
            <person name="Chen X."/>
            <person name="Wang C."/>
            <person name="Dai X."/>
            <person name="Yang H."/>
            <person name="Song W."/>
            <person name="Hou L."/>
            <person name="Xu J."/>
            <person name="Tong Z."/>
            <person name="Xu A."/>
            <person name="Yuan X."/>
            <person name="Wang W."/>
            <person name="Yang Q."/>
            <person name="Chen L."/>
            <person name="Sun Z."/>
            <person name="Wang K."/>
            <person name="Pan B."/>
            <person name="Chen J."/>
            <person name="Bao Y."/>
            <person name="Liu F."/>
            <person name="Qi X."/>
            <person name="Gang D.R."/>
            <person name="Wen J."/>
            <person name="Li J."/>
        </authorList>
    </citation>
    <scope>NUCLEOTIDE SEQUENCE [LARGE SCALE GENOMIC DNA]</scope>
    <source>
        <strain evidence="2">Dzin_1.0</strain>
    </source>
</reference>
<organism evidence="2 3">
    <name type="scientific">Dioscorea zingiberensis</name>
    <dbReference type="NCBI Taxonomy" id="325984"/>
    <lineage>
        <taxon>Eukaryota</taxon>
        <taxon>Viridiplantae</taxon>
        <taxon>Streptophyta</taxon>
        <taxon>Embryophyta</taxon>
        <taxon>Tracheophyta</taxon>
        <taxon>Spermatophyta</taxon>
        <taxon>Magnoliopsida</taxon>
        <taxon>Liliopsida</taxon>
        <taxon>Dioscoreales</taxon>
        <taxon>Dioscoreaceae</taxon>
        <taxon>Dioscorea</taxon>
    </lineage>
</organism>
<dbReference type="Proteomes" id="UP001085076">
    <property type="component" value="Unassembled WGS sequence"/>
</dbReference>
<dbReference type="EMBL" id="JAGGNH010000088">
    <property type="protein sequence ID" value="KAJ0960343.1"/>
    <property type="molecule type" value="Genomic_DNA"/>
</dbReference>
<evidence type="ECO:0000256" key="1">
    <source>
        <dbReference type="SAM" id="MobiDB-lite"/>
    </source>
</evidence>
<comment type="caution">
    <text evidence="2">The sequence shown here is derived from an EMBL/GenBank/DDBJ whole genome shotgun (WGS) entry which is preliminary data.</text>
</comment>
<name>A0A9D5BTC7_9LILI</name>
<proteinExistence type="predicted"/>
<accession>A0A9D5BTC7</accession>
<keyword evidence="3" id="KW-1185">Reference proteome</keyword>
<sequence length="117" mass="12938">MLSPDTSPVPLAGHRQVCPSPSMTSPSPMPSPSLIAFSSPVLSSFPSCLLVSDVAALPLISFLSSSPALIMPSRSEILPWRFLSHDSKESFYPSKKFLDFLDMFFILDLFLSFIRRE</sequence>
<evidence type="ECO:0000313" key="3">
    <source>
        <dbReference type="Proteomes" id="UP001085076"/>
    </source>
</evidence>